<dbReference type="CDD" id="cd18580">
    <property type="entry name" value="ABC_6TM_ABCC_D2"/>
    <property type="match status" value="1"/>
</dbReference>
<dbReference type="GO" id="GO:0015431">
    <property type="term" value="F:ABC-type glutathione S-conjugate transporter activity"/>
    <property type="evidence" value="ECO:0007669"/>
    <property type="project" value="UniProtKB-EC"/>
</dbReference>
<comment type="catalytic activity">
    <reaction evidence="13">
        <text>an S-substituted glutathione(in) + ATP + H2O = an S-substituted glutathione(out) + ADP + phosphate + H(+)</text>
        <dbReference type="Rhea" id="RHEA:19121"/>
        <dbReference type="ChEBI" id="CHEBI:15377"/>
        <dbReference type="ChEBI" id="CHEBI:15378"/>
        <dbReference type="ChEBI" id="CHEBI:30616"/>
        <dbReference type="ChEBI" id="CHEBI:43474"/>
        <dbReference type="ChEBI" id="CHEBI:90779"/>
        <dbReference type="ChEBI" id="CHEBI:456216"/>
        <dbReference type="EC" id="7.6.2.3"/>
    </reaction>
    <physiologicalReaction direction="left-to-right" evidence="13">
        <dbReference type="Rhea" id="RHEA:19122"/>
    </physiologicalReaction>
</comment>
<reference evidence="19" key="1">
    <citation type="submission" date="2025-08" db="UniProtKB">
        <authorList>
            <consortium name="RefSeq"/>
        </authorList>
    </citation>
    <scope>IDENTIFICATION</scope>
    <source>
        <tissue evidence="19">Gonad</tissue>
    </source>
</reference>
<dbReference type="PROSITE" id="PS50929">
    <property type="entry name" value="ABC_TM1F"/>
    <property type="match status" value="2"/>
</dbReference>
<feature type="domain" description="ABC transmembrane type-1" evidence="17">
    <location>
        <begin position="747"/>
        <end position="1038"/>
    </location>
</feature>
<keyword evidence="5" id="KW-0677">Repeat</keyword>
<evidence type="ECO:0000256" key="3">
    <source>
        <dbReference type="ARBA" id="ARBA00022448"/>
    </source>
</evidence>
<keyword evidence="9 15" id="KW-0472">Membrane</keyword>
<dbReference type="PANTHER" id="PTHR24223:SF456">
    <property type="entry name" value="MULTIDRUG RESISTANCE-ASSOCIATED PROTEIN LETHAL(2)03659"/>
    <property type="match status" value="1"/>
</dbReference>
<feature type="domain" description="ABC transporter" evidence="16">
    <location>
        <begin position="1076"/>
        <end position="1306"/>
    </location>
</feature>
<dbReference type="InterPro" id="IPR027417">
    <property type="entry name" value="P-loop_NTPase"/>
</dbReference>
<proteinExistence type="inferred from homology"/>
<organism evidence="18 19">
    <name type="scientific">Branchiostoma belcheri</name>
    <name type="common">Amphioxus</name>
    <dbReference type="NCBI Taxonomy" id="7741"/>
    <lineage>
        <taxon>Eukaryota</taxon>
        <taxon>Metazoa</taxon>
        <taxon>Chordata</taxon>
        <taxon>Cephalochordata</taxon>
        <taxon>Leptocardii</taxon>
        <taxon>Amphioxiformes</taxon>
        <taxon>Branchiostomatidae</taxon>
        <taxon>Branchiostoma</taxon>
    </lineage>
</organism>
<comment type="catalytic activity">
    <reaction evidence="11">
        <text>leukotriene C4(in) + ATP + H2O = leukotriene C4(out) + ADP + phosphate + H(+)</text>
        <dbReference type="Rhea" id="RHEA:38963"/>
        <dbReference type="ChEBI" id="CHEBI:15377"/>
        <dbReference type="ChEBI" id="CHEBI:15378"/>
        <dbReference type="ChEBI" id="CHEBI:30616"/>
        <dbReference type="ChEBI" id="CHEBI:43474"/>
        <dbReference type="ChEBI" id="CHEBI:57973"/>
        <dbReference type="ChEBI" id="CHEBI:456216"/>
    </reaction>
    <physiologicalReaction direction="left-to-right" evidence="11">
        <dbReference type="Rhea" id="RHEA:38964"/>
    </physiologicalReaction>
</comment>
<evidence type="ECO:0000256" key="5">
    <source>
        <dbReference type="ARBA" id="ARBA00022737"/>
    </source>
</evidence>
<dbReference type="SUPFAM" id="SSF90123">
    <property type="entry name" value="ABC transporter transmembrane region"/>
    <property type="match status" value="2"/>
</dbReference>
<evidence type="ECO:0000313" key="19">
    <source>
        <dbReference type="RefSeq" id="XP_019627853.1"/>
    </source>
</evidence>
<dbReference type="Gene3D" id="3.40.50.300">
    <property type="entry name" value="P-loop containing nucleotide triphosphate hydrolases"/>
    <property type="match status" value="2"/>
</dbReference>
<dbReference type="PROSITE" id="PS00211">
    <property type="entry name" value="ABC_TRANSPORTER_1"/>
    <property type="match status" value="2"/>
</dbReference>
<dbReference type="KEGG" id="bbel:109472513"/>
<keyword evidence="6" id="KW-0547">Nucleotide-binding</keyword>
<dbReference type="GO" id="GO:0016887">
    <property type="term" value="F:ATP hydrolysis activity"/>
    <property type="evidence" value="ECO:0007669"/>
    <property type="project" value="InterPro"/>
</dbReference>
<evidence type="ECO:0000259" key="17">
    <source>
        <dbReference type="PROSITE" id="PS50929"/>
    </source>
</evidence>
<evidence type="ECO:0000259" key="16">
    <source>
        <dbReference type="PROSITE" id="PS50893"/>
    </source>
</evidence>
<protein>
    <submittedName>
        <fullName evidence="19">Multidrug resistance-associated protein 4-like</fullName>
    </submittedName>
</protein>
<dbReference type="InterPro" id="IPR003439">
    <property type="entry name" value="ABC_transporter-like_ATP-bd"/>
</dbReference>
<dbReference type="CDD" id="cd03250">
    <property type="entry name" value="ABCC_MRP_domain1"/>
    <property type="match status" value="1"/>
</dbReference>
<dbReference type="Proteomes" id="UP000515135">
    <property type="component" value="Unplaced"/>
</dbReference>
<sequence length="1335" mass="149783">MGKKKKGSKLDIRTDLLKSFGTDVFSSSKVTADTFSPQETPDKSRPEQDGGRKRHNPLETANWFSKIFFCWVNGLMATGYRRKLEQDDMYPLRECDTAETATNEFRPYWEREVKNATPDKPPRFLKALIRCYGLRYFLMGFVSLLEEATEMIEPFLIAYIIKYFEPNSGVTREEAYMYAGIIAGMQFLDVIIGYYEWPVDLWGFRMETAIVNVVYEKILRLSTGGLSKTSTGQIVNILDEDVEAFEDGFDDFHELWISPIIIVFICWYLLYYIGISVLAGLGYIFLMLVLEGAMMPLHIKYSNLENVTSDARVDKLNQIIQSMKMIKLQAWEKPFSDVLQNLRKAELWAMLKGDIVMGVLEVLEWVGMDPATFLILMTYVLMGNVLTAEKAFILMMFLEELEDAIDDFPEAMESMADVKVSVTRLETFLLLEEHPESAIDAAPKGPDESPSGDVLPKGVSVDISNAKWKKTTTLSNVKFDVNEGELIAVIGPSGAGKTALLCTLLRELVRVEGKVEVRGTVAFTAQEPWVYPDTVRNNIVDFGKPFDQEKYERALSISDLKTDLKGMPYGDRTFVGDMGGNLSGGQRARLGLARAVYVDADIYLLDDPLSAVDAAVGRKVFNKCILGALGSKTRILVTHQLQFVKQADKVLVLDEGDQVAFGTYEEVVASGADFTELLSRDDDYPSTDEEQKGSVESFYGSRTSVAGDDPEMSKATNFVEEERVTGSVSWRVYLKYITAGPPRWFLFVLVPVLIAFEALDVLGDWWVAHWVDTLVKVNKTMPNGQPRILPDPVSIYHLKVYAILEGVGILLSIAAAVMLIYATYIASVNIHNMMFNAIVRVPISFFDKNPSGRILNRFSDDLEAVEDDIPEEIMDGTEALLGLIGSVVMICIGNPWAILPTIPLAVFFIAMYIYYIDTERHLGRLAATTSSPIYTHVSAISNGLWTIRALSAQESFKRRFRRIVDRHNEVEFVDLASESWYEVRVELLDAVFVTCVTFLCIFSSQNLGAGLVGLVLTYTLDMSETVEDIIESLTEMESVMIHAERAFEYAELTPEAPWETDDKPPPDWPAYGAIDLRGVSLSYDKDGPAALKNINLSIHGGEKVGIVGRTGAGKSSLMMALMRLVEPTGSIRIDGVDIAKLGLHDLRKRISIIQQDPVVIQDSIRKNLDPMEIHSDHALWTALDEVHLAADIRRLKKGLDTFMGKSGKLSVGQKQLLCLARTVLSYNRILLFDEATANIDLRADRLIQTTIRERFKHCTVLTIAHRLHTVMDSDRILVIEDGRVAEFDEPHLLLTERPDGALARLVSETGEAMERDLREAAHQSYLQKHEQKKSQ</sequence>
<evidence type="ECO:0000256" key="2">
    <source>
        <dbReference type="ARBA" id="ARBA00009726"/>
    </source>
</evidence>
<comment type="catalytic activity">
    <reaction evidence="10">
        <text>ATP + H2O + xenobioticSide 1 = ADP + phosphate + xenobioticSide 2.</text>
        <dbReference type="EC" id="7.6.2.2"/>
    </reaction>
</comment>
<dbReference type="InterPro" id="IPR050173">
    <property type="entry name" value="ABC_transporter_C-like"/>
</dbReference>
<evidence type="ECO:0000256" key="13">
    <source>
        <dbReference type="ARBA" id="ARBA00048007"/>
    </source>
</evidence>
<feature type="region of interest" description="Disordered" evidence="14">
    <location>
        <begin position="31"/>
        <end position="57"/>
    </location>
</feature>
<evidence type="ECO:0000313" key="18">
    <source>
        <dbReference type="Proteomes" id="UP000515135"/>
    </source>
</evidence>
<evidence type="ECO:0000256" key="7">
    <source>
        <dbReference type="ARBA" id="ARBA00022840"/>
    </source>
</evidence>
<name>A0A6P4YU29_BRABE</name>
<feature type="compositionally biased region" description="Basic and acidic residues" evidence="14">
    <location>
        <begin position="40"/>
        <end position="51"/>
    </location>
</feature>
<comment type="catalytic activity">
    <reaction evidence="12">
        <text>17beta-estradiol 17-O-(beta-D-glucuronate)(in) + ATP + H2O = 17beta-estradiol 17-O-(beta-D-glucuronate)(out) + ADP + phosphate + H(+)</text>
        <dbReference type="Rhea" id="RHEA:60128"/>
        <dbReference type="ChEBI" id="CHEBI:15377"/>
        <dbReference type="ChEBI" id="CHEBI:15378"/>
        <dbReference type="ChEBI" id="CHEBI:30616"/>
        <dbReference type="ChEBI" id="CHEBI:43474"/>
        <dbReference type="ChEBI" id="CHEBI:82961"/>
        <dbReference type="ChEBI" id="CHEBI:456216"/>
    </reaction>
    <physiologicalReaction direction="left-to-right" evidence="12">
        <dbReference type="Rhea" id="RHEA:60129"/>
    </physiologicalReaction>
</comment>
<dbReference type="PANTHER" id="PTHR24223">
    <property type="entry name" value="ATP-BINDING CASSETTE SUB-FAMILY C"/>
    <property type="match status" value="1"/>
</dbReference>
<comment type="similarity">
    <text evidence="2">Belongs to the ABC transporter superfamily. ABCC family. Conjugate transporter (TC 3.A.1.208) subfamily.</text>
</comment>
<keyword evidence="3" id="KW-0813">Transport</keyword>
<feature type="transmembrane region" description="Helical" evidence="15">
    <location>
        <begin position="280"/>
        <end position="299"/>
    </location>
</feature>
<dbReference type="OrthoDB" id="6500128at2759"/>
<dbReference type="InterPro" id="IPR036640">
    <property type="entry name" value="ABC1_TM_sf"/>
</dbReference>
<dbReference type="FunFam" id="1.20.1560.10:FF:000013">
    <property type="entry name" value="ABC transporter C family member 2"/>
    <property type="match status" value="1"/>
</dbReference>
<feature type="transmembrane region" description="Helical" evidence="15">
    <location>
        <begin position="175"/>
        <end position="195"/>
    </location>
</feature>
<dbReference type="Pfam" id="PF00005">
    <property type="entry name" value="ABC_tran"/>
    <property type="match status" value="2"/>
</dbReference>
<feature type="transmembrane region" description="Helical" evidence="15">
    <location>
        <begin position="744"/>
        <end position="768"/>
    </location>
</feature>
<evidence type="ECO:0000256" key="12">
    <source>
        <dbReference type="ARBA" id="ARBA00047576"/>
    </source>
</evidence>
<keyword evidence="4 15" id="KW-0812">Transmembrane</keyword>
<dbReference type="GeneID" id="109472513"/>
<evidence type="ECO:0000256" key="6">
    <source>
        <dbReference type="ARBA" id="ARBA00022741"/>
    </source>
</evidence>
<feature type="transmembrane region" description="Helical" evidence="15">
    <location>
        <begin position="371"/>
        <end position="388"/>
    </location>
</feature>
<feature type="transmembrane region" description="Helical" evidence="15">
    <location>
        <begin position="800"/>
        <end position="824"/>
    </location>
</feature>
<dbReference type="GO" id="GO:0008559">
    <property type="term" value="F:ABC-type xenobiotic transporter activity"/>
    <property type="evidence" value="ECO:0007669"/>
    <property type="project" value="UniProtKB-EC"/>
</dbReference>
<feature type="transmembrane region" description="Helical" evidence="15">
    <location>
        <begin position="880"/>
        <end position="913"/>
    </location>
</feature>
<evidence type="ECO:0000256" key="15">
    <source>
        <dbReference type="SAM" id="Phobius"/>
    </source>
</evidence>
<evidence type="ECO:0000256" key="4">
    <source>
        <dbReference type="ARBA" id="ARBA00022692"/>
    </source>
</evidence>
<evidence type="ECO:0000256" key="14">
    <source>
        <dbReference type="SAM" id="MobiDB-lite"/>
    </source>
</evidence>
<dbReference type="RefSeq" id="XP_019627853.1">
    <property type="nucleotide sequence ID" value="XM_019772294.1"/>
</dbReference>
<keyword evidence="18" id="KW-1185">Reference proteome</keyword>
<dbReference type="InterPro" id="IPR011527">
    <property type="entry name" value="ABC1_TM_dom"/>
</dbReference>
<dbReference type="InterPro" id="IPR003593">
    <property type="entry name" value="AAA+_ATPase"/>
</dbReference>
<accession>A0A6P4YU29</accession>
<comment type="subcellular location">
    <subcellularLocation>
        <location evidence="1">Membrane</location>
        <topology evidence="1">Multi-pass membrane protein</topology>
    </subcellularLocation>
</comment>
<dbReference type="PROSITE" id="PS50893">
    <property type="entry name" value="ABC_TRANSPORTER_2"/>
    <property type="match status" value="2"/>
</dbReference>
<evidence type="ECO:0000256" key="9">
    <source>
        <dbReference type="ARBA" id="ARBA00023136"/>
    </source>
</evidence>
<dbReference type="GO" id="GO:0016323">
    <property type="term" value="C:basolateral plasma membrane"/>
    <property type="evidence" value="ECO:0007669"/>
    <property type="project" value="UniProtKB-ARBA"/>
</dbReference>
<keyword evidence="7" id="KW-0067">ATP-binding</keyword>
<evidence type="ECO:0000256" key="10">
    <source>
        <dbReference type="ARBA" id="ARBA00034018"/>
    </source>
</evidence>
<gene>
    <name evidence="19" type="primary">LOC109472513</name>
</gene>
<dbReference type="InterPro" id="IPR044726">
    <property type="entry name" value="ABCC_6TM_D2"/>
</dbReference>
<dbReference type="SUPFAM" id="SSF52540">
    <property type="entry name" value="P-loop containing nucleoside triphosphate hydrolases"/>
    <property type="match status" value="2"/>
</dbReference>
<dbReference type="FunFam" id="3.40.50.300:FF:000163">
    <property type="entry name" value="Multidrug resistance-associated protein member 4"/>
    <property type="match status" value="1"/>
</dbReference>
<dbReference type="GO" id="GO:0005524">
    <property type="term" value="F:ATP binding"/>
    <property type="evidence" value="ECO:0007669"/>
    <property type="project" value="UniProtKB-KW"/>
</dbReference>
<dbReference type="CDD" id="cd18579">
    <property type="entry name" value="ABC_6TM_ABCC_D1"/>
    <property type="match status" value="1"/>
</dbReference>
<keyword evidence="8 15" id="KW-1133">Transmembrane helix</keyword>
<dbReference type="InterPro" id="IPR017871">
    <property type="entry name" value="ABC_transporter-like_CS"/>
</dbReference>
<dbReference type="Gene3D" id="1.20.1560.10">
    <property type="entry name" value="ABC transporter type 1, transmembrane domain"/>
    <property type="match status" value="2"/>
</dbReference>
<evidence type="ECO:0000256" key="11">
    <source>
        <dbReference type="ARBA" id="ARBA00047523"/>
    </source>
</evidence>
<feature type="domain" description="ABC transmembrane type-1" evidence="17">
    <location>
        <begin position="137"/>
        <end position="417"/>
    </location>
</feature>
<dbReference type="Pfam" id="PF00664">
    <property type="entry name" value="ABC_membrane"/>
    <property type="match status" value="2"/>
</dbReference>
<evidence type="ECO:0000256" key="1">
    <source>
        <dbReference type="ARBA" id="ARBA00004141"/>
    </source>
</evidence>
<dbReference type="FunFam" id="3.40.50.300:FF:000973">
    <property type="entry name" value="Multidrug resistance-associated protein 4"/>
    <property type="match status" value="1"/>
</dbReference>
<dbReference type="SMART" id="SM00382">
    <property type="entry name" value="AAA"/>
    <property type="match status" value="2"/>
</dbReference>
<dbReference type="CDD" id="cd03244">
    <property type="entry name" value="ABCC_MRP_domain2"/>
    <property type="match status" value="1"/>
</dbReference>
<dbReference type="InterPro" id="IPR044746">
    <property type="entry name" value="ABCC_6TM_D1"/>
</dbReference>
<feature type="domain" description="ABC transporter" evidence="16">
    <location>
        <begin position="458"/>
        <end position="680"/>
    </location>
</feature>
<feature type="transmembrane region" description="Helical" evidence="15">
    <location>
        <begin position="255"/>
        <end position="273"/>
    </location>
</feature>
<evidence type="ECO:0000256" key="8">
    <source>
        <dbReference type="ARBA" id="ARBA00022989"/>
    </source>
</evidence>